<gene>
    <name evidence="1" type="ORF">S01H1_17220</name>
</gene>
<dbReference type="AlphaFoldDB" id="X0T252"/>
<evidence type="ECO:0008006" key="2">
    <source>
        <dbReference type="Google" id="ProtNLM"/>
    </source>
</evidence>
<comment type="caution">
    <text evidence="1">The sequence shown here is derived from an EMBL/GenBank/DDBJ whole genome shotgun (WGS) entry which is preliminary data.</text>
</comment>
<organism evidence="1">
    <name type="scientific">marine sediment metagenome</name>
    <dbReference type="NCBI Taxonomy" id="412755"/>
    <lineage>
        <taxon>unclassified sequences</taxon>
        <taxon>metagenomes</taxon>
        <taxon>ecological metagenomes</taxon>
    </lineage>
</organism>
<sequence length="293" mass="32230">MIDMSGGGDPQKILFIISPIGSEKSTTRGHFDKARRHIIDPVAKDMGYRTIRSDEIPRPGTITNHIIEHLLKDDLVVADMTERNPNVFYELAVRRAVRKPVILMGAIGDRVPFDLAAQRVIFYDLDPDNITKAKEELRRQISEVNSEKFIVDSPIETAISFESTGQVTEESQMQEVLSILRNLSERMSRVENGRTLISGVAIPSSPSIGPAIVLSKTVVSPGEYFTISGIGFTSSTIIRIFLDERKLIGVPSNPDGSIVATVIIPNDTALGTHNISLIDDLANVELVTQLVVK</sequence>
<evidence type="ECO:0000313" key="1">
    <source>
        <dbReference type="EMBL" id="GAF70120.1"/>
    </source>
</evidence>
<proteinExistence type="predicted"/>
<accession>X0T252</accession>
<dbReference type="EMBL" id="BARS01009122">
    <property type="protein sequence ID" value="GAF70120.1"/>
    <property type="molecule type" value="Genomic_DNA"/>
</dbReference>
<reference evidence="1" key="1">
    <citation type="journal article" date="2014" name="Front. Microbiol.">
        <title>High frequency of phylogenetically diverse reductive dehalogenase-homologous genes in deep subseafloor sedimentary metagenomes.</title>
        <authorList>
            <person name="Kawai M."/>
            <person name="Futagami T."/>
            <person name="Toyoda A."/>
            <person name="Takaki Y."/>
            <person name="Nishi S."/>
            <person name="Hori S."/>
            <person name="Arai W."/>
            <person name="Tsubouchi T."/>
            <person name="Morono Y."/>
            <person name="Uchiyama I."/>
            <person name="Ito T."/>
            <person name="Fujiyama A."/>
            <person name="Inagaki F."/>
            <person name="Takami H."/>
        </authorList>
    </citation>
    <scope>NUCLEOTIDE SEQUENCE</scope>
    <source>
        <strain evidence="1">Expedition CK06-06</strain>
    </source>
</reference>
<name>X0T252_9ZZZZ</name>
<protein>
    <recommendedName>
        <fullName evidence="2">IPT/TIG domain-containing protein</fullName>
    </recommendedName>
</protein>